<gene>
    <name evidence="1" type="ORF">WG900_06125</name>
</gene>
<dbReference type="EMBL" id="JBBHJY010000002">
    <property type="protein sequence ID" value="MEJ6009491.1"/>
    <property type="molecule type" value="Genomic_DNA"/>
</dbReference>
<proteinExistence type="predicted"/>
<accession>A0ABU8S6F1</accession>
<dbReference type="Gene3D" id="3.40.50.720">
    <property type="entry name" value="NAD(P)-binding Rossmann-like Domain"/>
    <property type="match status" value="1"/>
</dbReference>
<dbReference type="SUPFAM" id="SSF51735">
    <property type="entry name" value="NAD(P)-binding Rossmann-fold domains"/>
    <property type="match status" value="1"/>
</dbReference>
<dbReference type="Pfam" id="PF00106">
    <property type="entry name" value="adh_short"/>
    <property type="match status" value="1"/>
</dbReference>
<sequence>MQTRSKSTGGAQSVVDEIVAAGGRGLALSCDVSSREDVEAMVGQIISDRGRIDILVNNAGVPSEAGSAIYCASLVRQQH</sequence>
<keyword evidence="2" id="KW-1185">Reference proteome</keyword>
<evidence type="ECO:0000313" key="1">
    <source>
        <dbReference type="EMBL" id="MEJ6009491.1"/>
    </source>
</evidence>
<dbReference type="InterPro" id="IPR002347">
    <property type="entry name" value="SDR_fam"/>
</dbReference>
<comment type="caution">
    <text evidence="1">The sequence shown here is derived from an EMBL/GenBank/DDBJ whole genome shotgun (WGS) entry which is preliminary data.</text>
</comment>
<dbReference type="Proteomes" id="UP001379235">
    <property type="component" value="Unassembled WGS sequence"/>
</dbReference>
<reference evidence="1 2" key="1">
    <citation type="submission" date="2024-03" db="EMBL/GenBank/DDBJ databases">
        <authorList>
            <person name="Jo J.-H."/>
        </authorList>
    </citation>
    <scope>NUCLEOTIDE SEQUENCE [LARGE SCALE GENOMIC DNA]</scope>
    <source>
        <strain evidence="1 2">AS3R-12</strain>
    </source>
</reference>
<protein>
    <submittedName>
        <fullName evidence="1">SDR family NAD(P)-dependent oxidoreductase</fullName>
    </submittedName>
</protein>
<evidence type="ECO:0000313" key="2">
    <source>
        <dbReference type="Proteomes" id="UP001379235"/>
    </source>
</evidence>
<organism evidence="1 2">
    <name type="scientific">Novosphingobium aquae</name>
    <dbReference type="NCBI Taxonomy" id="3133435"/>
    <lineage>
        <taxon>Bacteria</taxon>
        <taxon>Pseudomonadati</taxon>
        <taxon>Pseudomonadota</taxon>
        <taxon>Alphaproteobacteria</taxon>
        <taxon>Sphingomonadales</taxon>
        <taxon>Sphingomonadaceae</taxon>
        <taxon>Novosphingobium</taxon>
    </lineage>
</organism>
<name>A0ABU8S6F1_9SPHN</name>
<dbReference type="InterPro" id="IPR036291">
    <property type="entry name" value="NAD(P)-bd_dom_sf"/>
</dbReference>
<dbReference type="RefSeq" id="WP_339965983.1">
    <property type="nucleotide sequence ID" value="NZ_JBBHJY010000002.1"/>
</dbReference>